<evidence type="ECO:0000256" key="2">
    <source>
        <dbReference type="SAM" id="SignalP"/>
    </source>
</evidence>
<evidence type="ECO:0000256" key="1">
    <source>
        <dbReference type="SAM" id="Phobius"/>
    </source>
</evidence>
<keyword evidence="2" id="KW-0732">Signal</keyword>
<comment type="caution">
    <text evidence="3">The sequence shown here is derived from an EMBL/GenBank/DDBJ whole genome shotgun (WGS) entry which is preliminary data.</text>
</comment>
<accession>A0A8J3M0H0</accession>
<evidence type="ECO:0000313" key="4">
    <source>
        <dbReference type="Proteomes" id="UP000653674"/>
    </source>
</evidence>
<keyword evidence="1" id="KW-0472">Membrane</keyword>
<reference evidence="3" key="1">
    <citation type="submission" date="2021-01" db="EMBL/GenBank/DDBJ databases">
        <title>Whole genome shotgun sequence of Planosporangium flavigriseum NBRC 105377.</title>
        <authorList>
            <person name="Komaki H."/>
            <person name="Tamura T."/>
        </authorList>
    </citation>
    <scope>NUCLEOTIDE SEQUENCE</scope>
    <source>
        <strain evidence="3">NBRC 105377</strain>
    </source>
</reference>
<dbReference type="AlphaFoldDB" id="A0A8J3M0H0"/>
<evidence type="ECO:0000313" key="3">
    <source>
        <dbReference type="EMBL" id="GIG76821.1"/>
    </source>
</evidence>
<keyword evidence="1" id="KW-0812">Transmembrane</keyword>
<feature type="transmembrane region" description="Helical" evidence="1">
    <location>
        <begin position="78"/>
        <end position="96"/>
    </location>
</feature>
<dbReference type="EMBL" id="BONU01000086">
    <property type="protein sequence ID" value="GIG76821.1"/>
    <property type="molecule type" value="Genomic_DNA"/>
</dbReference>
<dbReference type="Proteomes" id="UP000653674">
    <property type="component" value="Unassembled WGS sequence"/>
</dbReference>
<proteinExistence type="predicted"/>
<keyword evidence="4" id="KW-1185">Reference proteome</keyword>
<gene>
    <name evidence="3" type="ORF">Pfl04_52250</name>
</gene>
<organism evidence="3 4">
    <name type="scientific">Planosporangium flavigriseum</name>
    <dbReference type="NCBI Taxonomy" id="373681"/>
    <lineage>
        <taxon>Bacteria</taxon>
        <taxon>Bacillati</taxon>
        <taxon>Actinomycetota</taxon>
        <taxon>Actinomycetes</taxon>
        <taxon>Micromonosporales</taxon>
        <taxon>Micromonosporaceae</taxon>
        <taxon>Planosporangium</taxon>
    </lineage>
</organism>
<sequence>MVGREQARWRLSAVLLSLLLAFGATVHHVAGHQVAGAGRPGSTDARPTPAAVLVADVAPAATANGTLPEQARLVTNRGHGAALLFMVAIAAVLAVLRRPGRWLLCAPPECPMPAAVGIPAFRGRAPPAPLRAV</sequence>
<keyword evidence="1" id="KW-1133">Transmembrane helix</keyword>
<name>A0A8J3M0H0_9ACTN</name>
<protein>
    <submittedName>
        <fullName evidence="3">Uncharacterized protein</fullName>
    </submittedName>
</protein>
<feature type="chain" id="PRO_5038403231" evidence="2">
    <location>
        <begin position="27"/>
        <end position="133"/>
    </location>
</feature>
<feature type="signal peptide" evidence="2">
    <location>
        <begin position="1"/>
        <end position="26"/>
    </location>
</feature>